<evidence type="ECO:0000256" key="3">
    <source>
        <dbReference type="ARBA" id="ARBA00023274"/>
    </source>
</evidence>
<comment type="similarity">
    <text evidence="1 4">Belongs to the universal ribosomal protein uL15 family.</text>
</comment>
<dbReference type="Gene3D" id="3.100.10.10">
    <property type="match status" value="1"/>
</dbReference>
<dbReference type="InterPro" id="IPR030878">
    <property type="entry name" value="Ribosomal_uL15"/>
</dbReference>
<dbReference type="EMBL" id="MFEG01000075">
    <property type="protein sequence ID" value="OGE73931.1"/>
    <property type="molecule type" value="Genomic_DNA"/>
</dbReference>
<evidence type="ECO:0000256" key="2">
    <source>
        <dbReference type="ARBA" id="ARBA00022980"/>
    </source>
</evidence>
<feature type="compositionally biased region" description="Basic residues" evidence="5">
    <location>
        <begin position="9"/>
        <end position="20"/>
    </location>
</feature>
<dbReference type="Pfam" id="PF00828">
    <property type="entry name" value="Ribosomal_L27A"/>
    <property type="match status" value="1"/>
</dbReference>
<keyword evidence="3 4" id="KW-0687">Ribonucleoprotein</keyword>
<dbReference type="InterPro" id="IPR036227">
    <property type="entry name" value="Ribosomal_uL15/eL18_sf"/>
</dbReference>
<name>A0A1F5N8B4_9BACT</name>
<dbReference type="HAMAP" id="MF_01341">
    <property type="entry name" value="Ribosomal_uL15"/>
    <property type="match status" value="1"/>
</dbReference>
<evidence type="ECO:0000313" key="7">
    <source>
        <dbReference type="EMBL" id="OGE73931.1"/>
    </source>
</evidence>
<keyword evidence="2 4" id="KW-0689">Ribosomal protein</keyword>
<dbReference type="GO" id="GO:0003735">
    <property type="term" value="F:structural constituent of ribosome"/>
    <property type="evidence" value="ECO:0007669"/>
    <property type="project" value="InterPro"/>
</dbReference>
<feature type="compositionally biased region" description="Gly residues" evidence="5">
    <location>
        <begin position="21"/>
        <end position="35"/>
    </location>
</feature>
<feature type="domain" description="Large ribosomal subunit protein uL15/eL18" evidence="6">
    <location>
        <begin position="76"/>
        <end position="144"/>
    </location>
</feature>
<dbReference type="InterPro" id="IPR005749">
    <property type="entry name" value="Ribosomal_uL15_bac-type"/>
</dbReference>
<dbReference type="GO" id="GO:0006412">
    <property type="term" value="P:translation"/>
    <property type="evidence" value="ECO:0007669"/>
    <property type="project" value="UniProtKB-UniRule"/>
</dbReference>
<comment type="function">
    <text evidence="4">Binds to the 23S rRNA.</text>
</comment>
<accession>A0A1F5N8B4</accession>
<evidence type="ECO:0000256" key="4">
    <source>
        <dbReference type="HAMAP-Rule" id="MF_01341"/>
    </source>
</evidence>
<dbReference type="AlphaFoldDB" id="A0A1F5N8B4"/>
<evidence type="ECO:0000256" key="1">
    <source>
        <dbReference type="ARBA" id="ARBA00007320"/>
    </source>
</evidence>
<feature type="region of interest" description="Disordered" evidence="5">
    <location>
        <begin position="1"/>
        <end position="55"/>
    </location>
</feature>
<reference evidence="7 8" key="1">
    <citation type="journal article" date="2016" name="Nat. Commun.">
        <title>Thousands of microbial genomes shed light on interconnected biogeochemical processes in an aquifer system.</title>
        <authorList>
            <person name="Anantharaman K."/>
            <person name="Brown C.T."/>
            <person name="Hug L.A."/>
            <person name="Sharon I."/>
            <person name="Castelle C.J."/>
            <person name="Probst A.J."/>
            <person name="Thomas B.C."/>
            <person name="Singh A."/>
            <person name="Wilkins M.J."/>
            <person name="Karaoz U."/>
            <person name="Brodie E.L."/>
            <person name="Williams K.H."/>
            <person name="Hubbard S.S."/>
            <person name="Banfield J.F."/>
        </authorList>
    </citation>
    <scope>NUCLEOTIDE SEQUENCE [LARGE SCALE GENOMIC DNA]</scope>
</reference>
<gene>
    <name evidence="4" type="primary">rplO</name>
    <name evidence="7" type="ORF">A3K06_03280</name>
</gene>
<dbReference type="GO" id="GO:0022625">
    <property type="term" value="C:cytosolic large ribosomal subunit"/>
    <property type="evidence" value="ECO:0007669"/>
    <property type="project" value="TreeGrafter"/>
</dbReference>
<dbReference type="InterPro" id="IPR021131">
    <property type="entry name" value="Ribosomal_uL15/eL18"/>
</dbReference>
<dbReference type="Proteomes" id="UP000176547">
    <property type="component" value="Unassembled WGS sequence"/>
</dbReference>
<dbReference type="PANTHER" id="PTHR12934">
    <property type="entry name" value="50S RIBOSOMAL PROTEIN L15"/>
    <property type="match status" value="1"/>
</dbReference>
<comment type="subunit">
    <text evidence="4">Part of the 50S ribosomal subunit.</text>
</comment>
<keyword evidence="4" id="KW-0699">rRNA-binding</keyword>
<keyword evidence="4" id="KW-0694">RNA-binding</keyword>
<dbReference type="NCBIfam" id="TIGR01071">
    <property type="entry name" value="rplO_bact"/>
    <property type="match status" value="1"/>
</dbReference>
<organism evidence="7 8">
    <name type="scientific">Candidatus Doudnabacteria bacterium RIFCSPHIGHO2_01_52_17</name>
    <dbReference type="NCBI Taxonomy" id="1817820"/>
    <lineage>
        <taxon>Bacteria</taxon>
        <taxon>Candidatus Doudnaibacteriota</taxon>
    </lineage>
</organism>
<dbReference type="SUPFAM" id="SSF52080">
    <property type="entry name" value="Ribosomal proteins L15p and L18e"/>
    <property type="match status" value="1"/>
</dbReference>
<evidence type="ECO:0000256" key="5">
    <source>
        <dbReference type="SAM" id="MobiDB-lite"/>
    </source>
</evidence>
<evidence type="ECO:0000259" key="6">
    <source>
        <dbReference type="Pfam" id="PF00828"/>
    </source>
</evidence>
<dbReference type="GO" id="GO:0019843">
    <property type="term" value="F:rRNA binding"/>
    <property type="evidence" value="ECO:0007669"/>
    <property type="project" value="UniProtKB-UniRule"/>
</dbReference>
<sequence length="148" mass="16028">MLNLSNLKPKYKRRARKRVGRGLGSGHGAYSGRGIKGQKSRSGANIRPGFEGGRMPLIRQLPKRRGFRSPHFRAVTVNLEDIARKFDTGALISPKLLRQKGLVPDLAAPVKVVGTAELNKAYTFQKIKLSAAAKAAVEKAGGKIQDVA</sequence>
<evidence type="ECO:0000313" key="8">
    <source>
        <dbReference type="Proteomes" id="UP000176547"/>
    </source>
</evidence>
<comment type="caution">
    <text evidence="7">The sequence shown here is derived from an EMBL/GenBank/DDBJ whole genome shotgun (WGS) entry which is preliminary data.</text>
</comment>
<protein>
    <recommendedName>
        <fullName evidence="4">Large ribosomal subunit protein uL15</fullName>
    </recommendedName>
</protein>
<dbReference type="PANTHER" id="PTHR12934:SF11">
    <property type="entry name" value="LARGE RIBOSOMAL SUBUNIT PROTEIN UL15M"/>
    <property type="match status" value="1"/>
</dbReference>
<proteinExistence type="inferred from homology"/>